<comment type="caution">
    <text evidence="6">The sequence shown here is derived from an EMBL/GenBank/DDBJ whole genome shotgun (WGS) entry which is preliminary data.</text>
</comment>
<keyword evidence="2" id="KW-0812">Transmembrane</keyword>
<evidence type="ECO:0000256" key="2">
    <source>
        <dbReference type="ARBA" id="ARBA00022692"/>
    </source>
</evidence>
<dbReference type="GO" id="GO:0005886">
    <property type="term" value="C:plasma membrane"/>
    <property type="evidence" value="ECO:0007669"/>
    <property type="project" value="InterPro"/>
</dbReference>
<feature type="domain" description="Translocation and assembly module TamB C-terminal" evidence="5">
    <location>
        <begin position="925"/>
        <end position="1252"/>
    </location>
</feature>
<organism evidence="6 7">
    <name type="scientific">endosymbiont of Ridgeia piscesae</name>
    <dbReference type="NCBI Taxonomy" id="54398"/>
    <lineage>
        <taxon>Bacteria</taxon>
        <taxon>Pseudomonadati</taxon>
        <taxon>Pseudomonadota</taxon>
        <taxon>Gammaproteobacteria</taxon>
        <taxon>sulfur-oxidizing symbionts</taxon>
    </lineage>
</organism>
<dbReference type="AlphaFoldDB" id="A0A0T5YVV0"/>
<evidence type="ECO:0000313" key="6">
    <source>
        <dbReference type="EMBL" id="KRT54245.1"/>
    </source>
</evidence>
<dbReference type="PANTHER" id="PTHR36985:SF1">
    <property type="entry name" value="TRANSLOCATION AND ASSEMBLY MODULE SUBUNIT TAMB"/>
    <property type="match status" value="1"/>
</dbReference>
<dbReference type="GO" id="GO:0009306">
    <property type="term" value="P:protein secretion"/>
    <property type="evidence" value="ECO:0007669"/>
    <property type="project" value="InterPro"/>
</dbReference>
<dbReference type="Pfam" id="PF04357">
    <property type="entry name" value="TamB"/>
    <property type="match status" value="1"/>
</dbReference>
<dbReference type="PANTHER" id="PTHR36985">
    <property type="entry name" value="TRANSLOCATION AND ASSEMBLY MODULE SUBUNIT TAMB"/>
    <property type="match status" value="1"/>
</dbReference>
<evidence type="ECO:0000256" key="1">
    <source>
        <dbReference type="ARBA" id="ARBA00004167"/>
    </source>
</evidence>
<dbReference type="RefSeq" id="WP_060528244.1">
    <property type="nucleotide sequence ID" value="NZ_KQ557120.1"/>
</dbReference>
<evidence type="ECO:0000256" key="3">
    <source>
        <dbReference type="ARBA" id="ARBA00022989"/>
    </source>
</evidence>
<accession>A0A0T5YVV0</accession>
<keyword evidence="4" id="KW-0472">Membrane</keyword>
<gene>
    <name evidence="6" type="ORF">Ga0074115_1046</name>
</gene>
<dbReference type="GO" id="GO:0097347">
    <property type="term" value="C:TAM protein secretion complex"/>
    <property type="evidence" value="ECO:0007669"/>
    <property type="project" value="TreeGrafter"/>
</dbReference>
<dbReference type="InterPro" id="IPR007452">
    <property type="entry name" value="TamB_C"/>
</dbReference>
<comment type="subcellular location">
    <subcellularLocation>
        <location evidence="1">Membrane</location>
        <topology evidence="1">Single-pass membrane protein</topology>
    </subcellularLocation>
</comment>
<keyword evidence="3" id="KW-1133">Transmembrane helix</keyword>
<dbReference type="EMBL" id="LDXT01000092">
    <property type="protein sequence ID" value="KRT54245.1"/>
    <property type="molecule type" value="Genomic_DNA"/>
</dbReference>
<proteinExistence type="predicted"/>
<dbReference type="OrthoDB" id="5555605at2"/>
<keyword evidence="7" id="KW-1185">Reference proteome</keyword>
<evidence type="ECO:0000259" key="5">
    <source>
        <dbReference type="Pfam" id="PF04357"/>
    </source>
</evidence>
<name>A0A0T5YVV0_9GAMM</name>
<dbReference type="Proteomes" id="UP000051634">
    <property type="component" value="Unassembled WGS sequence"/>
</dbReference>
<sequence>MSWRRKALHVLVTLLNTALLALIGLLLGLGLVVHSENGTRWLFDLARDLAPGELSAESLKGRLTGPLDLTGLSYHDGDLLLELDRLHLDWRPTALLQRRLQIISLELDRGRLALPPTESDAAPTKPFPGLSLPLELVLESLQLTDIHIIPPTTAEPIVIEQVGLAARAVDDVVQIEHLEAAGFGARVELAGELQLAPLLPLNLELGWHYQLPEGPELSGQGQITGDLAELKLEQTLSAPLAAVLNASLYELQQAPRWDAKLTLNDTDLGAFAADFPIRVSGRLHSSGTPEVVKVDGRLRLTEPTLGELNMDLAGTYEDGTVTAERLLITTPAGSKLEGSGRYTADDALGVFGAELAWSALRWPLIGERVQVRSNQGRLKIKGQPADYRYQLTLDAILPDQPALTLEASGSGNTDGVDFEALRIRLPEGQIDGSGRADWAPQPAWQLSLTGTSINPGLFHPDFPGKLALQLATRGRVAEGTPQAEVELTQLEGVLRDYPLKAEGELKLTGETLHIKQLALTSGSSVIRIGGSAGNILDLGWKLQADNLASLWPGLSGSLHSEGRLAGSREAPQLKANIDGKAIGFEEHAVADLQVQAELELGGKQNIDLELAARGLKSGAMQWHQLTLDAKGTRNAHQIELKLESEQAPAAQLLIDAGLDEKNSWSGTLQALALTLPEIGRWDLEHPTLFTLATETQRVRELCLAADGGRLCAAFDGSDAKGWKAKLSAPAFPLAFFQHWLPPELKLTGRSDLAADFYADPDGDIRGRAELELPEGQLAFVLQGEPHQLDFSGGSLQAKLDATGAHAEIGIPLADLGEIDGEIRLPGLKLSALAPDKQPLSGQLKARINDLSLASAMAPQLQNVAGYIDLDFTLAGRLTRPELKGKAELKEGALDIPELGLELRELGLSLKAPTLERLEIKGRVRSGGGTLALEGETRIEPAEGYPTQLKLQGKNWMALNIPEAEVHVSPDLLIRHTKEKTELDGEIRIPYGRIRPRELPETVVTDTPDLVVVGRDAPQQEQADPNFHSRLRIVFGDRVSFEGFGLRANLTGNLLVIDEPGRPVIGRGRLGVTDGSYRAYGQDLKIERGYALFADSPVDNPGLDVQAVREVGEVTAGLRVSGTLKAPKLTLYSTPSMTQSEVVSYLLTGHPPGESGANVGVATALQATGVGSLTTEVGRQLGLEELRVETGNSLAEASVVAGTYLSPRLYVQYVNELASRETKLRLRYDLTDRLQIQTETGRSQGVDLFYTIER</sequence>
<evidence type="ECO:0000313" key="7">
    <source>
        <dbReference type="Proteomes" id="UP000051634"/>
    </source>
</evidence>
<protein>
    <submittedName>
        <fullName evidence="6">Autotransporter secretion inner membrane protein TamB</fullName>
    </submittedName>
</protein>
<evidence type="ECO:0000256" key="4">
    <source>
        <dbReference type="ARBA" id="ARBA00023136"/>
    </source>
</evidence>
<reference evidence="6 7" key="1">
    <citation type="submission" date="2015-11" db="EMBL/GenBank/DDBJ databases">
        <title>The genome of Candidatus Endoriftia persephone in Ridgeia piscesae and population structure of the North Eastern Pacific vestimentiferan symbionts.</title>
        <authorList>
            <person name="Perez M."/>
            <person name="Juniper K.S."/>
        </authorList>
    </citation>
    <scope>NUCLEOTIDE SEQUENCE [LARGE SCALE GENOMIC DNA]</scope>
    <source>
        <strain evidence="6">Ind11</strain>
    </source>
</reference>